<dbReference type="EMBL" id="JAFJYH010000289">
    <property type="protein sequence ID" value="KAG4413915.1"/>
    <property type="molecule type" value="Genomic_DNA"/>
</dbReference>
<dbReference type="SUPFAM" id="SSF50630">
    <property type="entry name" value="Acid proteases"/>
    <property type="match status" value="1"/>
</dbReference>
<evidence type="ECO:0000256" key="8">
    <source>
        <dbReference type="PIRSR" id="PIRSR601461-1"/>
    </source>
</evidence>
<dbReference type="InterPro" id="IPR033121">
    <property type="entry name" value="PEPTIDASE_A1"/>
</dbReference>
<evidence type="ECO:0000256" key="5">
    <source>
        <dbReference type="ARBA" id="ARBA00022801"/>
    </source>
</evidence>
<evidence type="ECO:0000313" key="13">
    <source>
        <dbReference type="Proteomes" id="UP000664132"/>
    </source>
</evidence>
<evidence type="ECO:0000256" key="2">
    <source>
        <dbReference type="ARBA" id="ARBA00022670"/>
    </source>
</evidence>
<evidence type="ECO:0000313" key="12">
    <source>
        <dbReference type="EMBL" id="KAG4413915.1"/>
    </source>
</evidence>
<feature type="domain" description="Peptidase A1" evidence="11">
    <location>
        <begin position="73"/>
        <end position="412"/>
    </location>
</feature>
<dbReference type="Proteomes" id="UP000664132">
    <property type="component" value="Unassembled WGS sequence"/>
</dbReference>
<dbReference type="GO" id="GO:0006508">
    <property type="term" value="P:proteolysis"/>
    <property type="evidence" value="ECO:0007669"/>
    <property type="project" value="UniProtKB-KW"/>
</dbReference>
<organism evidence="12 13">
    <name type="scientific">Cadophora malorum</name>
    <dbReference type="NCBI Taxonomy" id="108018"/>
    <lineage>
        <taxon>Eukaryota</taxon>
        <taxon>Fungi</taxon>
        <taxon>Dikarya</taxon>
        <taxon>Ascomycota</taxon>
        <taxon>Pezizomycotina</taxon>
        <taxon>Leotiomycetes</taxon>
        <taxon>Helotiales</taxon>
        <taxon>Ploettnerulaceae</taxon>
        <taxon>Cadophora</taxon>
    </lineage>
</organism>
<evidence type="ECO:0000256" key="6">
    <source>
        <dbReference type="ARBA" id="ARBA00067536"/>
    </source>
</evidence>
<dbReference type="AlphaFoldDB" id="A0A8H7T7J2"/>
<keyword evidence="5 9" id="KW-0378">Hydrolase</keyword>
<dbReference type="FunFam" id="2.40.70.10:FF:000011">
    <property type="entry name" value="Aspartic protease"/>
    <property type="match status" value="1"/>
</dbReference>
<feature type="active site" evidence="8">
    <location>
        <position position="91"/>
    </location>
</feature>
<keyword evidence="4 9" id="KW-0064">Aspartyl protease</keyword>
<evidence type="ECO:0000256" key="4">
    <source>
        <dbReference type="ARBA" id="ARBA00022750"/>
    </source>
</evidence>
<evidence type="ECO:0000256" key="1">
    <source>
        <dbReference type="ARBA" id="ARBA00007447"/>
    </source>
</evidence>
<feature type="chain" id="PRO_5034108368" description="Probable aspartic-type endopeptidase OPSB" evidence="10">
    <location>
        <begin position="19"/>
        <end position="531"/>
    </location>
</feature>
<reference evidence="12" key="1">
    <citation type="submission" date="2021-02" db="EMBL/GenBank/DDBJ databases">
        <title>Genome sequence Cadophora malorum strain M34.</title>
        <authorList>
            <person name="Stefanovic E."/>
            <person name="Vu D."/>
            <person name="Scully C."/>
            <person name="Dijksterhuis J."/>
            <person name="Roader J."/>
            <person name="Houbraken J."/>
        </authorList>
    </citation>
    <scope>NUCLEOTIDE SEQUENCE</scope>
    <source>
        <strain evidence="12">M34</strain>
    </source>
</reference>
<keyword evidence="3 10" id="KW-0732">Signal</keyword>
<name>A0A8H7T7J2_9HELO</name>
<accession>A0A8H7T7J2</accession>
<dbReference type="PANTHER" id="PTHR47966">
    <property type="entry name" value="BETA-SITE APP-CLEAVING ENZYME, ISOFORM A-RELATED"/>
    <property type="match status" value="1"/>
</dbReference>
<dbReference type="GO" id="GO:0004190">
    <property type="term" value="F:aspartic-type endopeptidase activity"/>
    <property type="evidence" value="ECO:0007669"/>
    <property type="project" value="UniProtKB-KW"/>
</dbReference>
<evidence type="ECO:0000256" key="3">
    <source>
        <dbReference type="ARBA" id="ARBA00022729"/>
    </source>
</evidence>
<dbReference type="Gene3D" id="2.40.70.10">
    <property type="entry name" value="Acid Proteases"/>
    <property type="match status" value="2"/>
</dbReference>
<dbReference type="PROSITE" id="PS51767">
    <property type="entry name" value="PEPTIDASE_A1"/>
    <property type="match status" value="1"/>
</dbReference>
<dbReference type="InterPro" id="IPR021109">
    <property type="entry name" value="Peptidase_aspartic_dom_sf"/>
</dbReference>
<dbReference type="PROSITE" id="PS00141">
    <property type="entry name" value="ASP_PROTEASE"/>
    <property type="match status" value="1"/>
</dbReference>
<evidence type="ECO:0000256" key="9">
    <source>
        <dbReference type="RuleBase" id="RU000454"/>
    </source>
</evidence>
<evidence type="ECO:0000256" key="10">
    <source>
        <dbReference type="SAM" id="SignalP"/>
    </source>
</evidence>
<protein>
    <recommendedName>
        <fullName evidence="7">Probable aspartic-type endopeptidase OPSB</fullName>
    </recommendedName>
    <alternativeName>
        <fullName evidence="6">Probable aspartic-type endopeptidase opsB</fullName>
    </alternativeName>
</protein>
<dbReference type="InterPro" id="IPR001969">
    <property type="entry name" value="Aspartic_peptidase_AS"/>
</dbReference>
<feature type="active site" evidence="8">
    <location>
        <position position="292"/>
    </location>
</feature>
<evidence type="ECO:0000256" key="7">
    <source>
        <dbReference type="ARBA" id="ARBA00068059"/>
    </source>
</evidence>
<gene>
    <name evidence="12" type="ORF">IFR04_012930</name>
</gene>
<dbReference type="InterPro" id="IPR001461">
    <property type="entry name" value="Aspartic_peptidase_A1"/>
</dbReference>
<feature type="signal peptide" evidence="10">
    <location>
        <begin position="1"/>
        <end position="18"/>
    </location>
</feature>
<keyword evidence="2 9" id="KW-0645">Protease</keyword>
<dbReference type="PRINTS" id="PR00792">
    <property type="entry name" value="PEPSIN"/>
</dbReference>
<dbReference type="InterPro" id="IPR033876">
    <property type="entry name" value="SAP-like"/>
</dbReference>
<dbReference type="CDD" id="cd05474">
    <property type="entry name" value="SAP_like"/>
    <property type="match status" value="1"/>
</dbReference>
<dbReference type="PANTHER" id="PTHR47966:SF65">
    <property type="entry name" value="ASPARTIC-TYPE ENDOPEPTIDASE"/>
    <property type="match status" value="1"/>
</dbReference>
<evidence type="ECO:0000259" key="11">
    <source>
        <dbReference type="PROSITE" id="PS51767"/>
    </source>
</evidence>
<comment type="caution">
    <text evidence="12">The sequence shown here is derived from an EMBL/GenBank/DDBJ whole genome shotgun (WGS) entry which is preliminary data.</text>
</comment>
<proteinExistence type="inferred from homology"/>
<comment type="similarity">
    <text evidence="1 9">Belongs to the peptidase A1 family.</text>
</comment>
<keyword evidence="13" id="KW-1185">Reference proteome</keyword>
<dbReference type="OrthoDB" id="771136at2759"/>
<dbReference type="Pfam" id="PF00026">
    <property type="entry name" value="Asp"/>
    <property type="match status" value="1"/>
</dbReference>
<sequence length="531" mass="54574">MALINFLTVLFLLPLISANTVQFNIARSPSAQTAQLRAREASLRGRALNKRGLFERADSVTAELTNARTQGLYFANVTVGTPAQALALQIDTGSSDVWVPAAEAALCSNAREGGCPNGQFDFQKSSTFLDVGENEFNISYVDGSGAAGDYFQDTFSIGGGTLEQFQMGIALDTTIGTGIMGIGYNTSEANIDTGNGTIYPNLPLAMVNQGLIKSAAYSLWLNDLQSSTGSILFGGVDTAKYTGDLISIDVYPNSRRGRVTSFTVAFTSLSATSPSGTDQLTPDDYAEAAILDSGTTITLLPDDVAAMVFEELGATVSNQLGAIVVPCDLAKVDGTLNYGFGGQGGPVIKVQVSDLVLPLTLTNGRTPKYTNGQEACQLGIQPAGDLPVLFGDTFLRSAYAVYDLENNQIALAQTDFNSTDSNVVDFPSSGAAIPSATAASGIAAVTQTATGVPRVSGDATGTGAAPTYNPTATGLNAASGFAATGTGSSSSTSTKKSAAGSGPEPFAWSRVVVGLVSLGMVSLGSGVFAVL</sequence>